<name>A0AAW1VLM4_RUBAR</name>
<accession>A0AAW1VLM4</accession>
<dbReference type="Proteomes" id="UP001457282">
    <property type="component" value="Unassembled WGS sequence"/>
</dbReference>
<keyword evidence="2" id="KW-1185">Reference proteome</keyword>
<proteinExistence type="predicted"/>
<evidence type="ECO:0000313" key="1">
    <source>
        <dbReference type="EMBL" id="KAK9903003.1"/>
    </source>
</evidence>
<comment type="caution">
    <text evidence="1">The sequence shown here is derived from an EMBL/GenBank/DDBJ whole genome shotgun (WGS) entry which is preliminary data.</text>
</comment>
<dbReference type="EMBL" id="JBEDUW010000244">
    <property type="protein sequence ID" value="KAK9903003.1"/>
    <property type="molecule type" value="Genomic_DNA"/>
</dbReference>
<dbReference type="AlphaFoldDB" id="A0AAW1VLM4"/>
<evidence type="ECO:0000313" key="2">
    <source>
        <dbReference type="Proteomes" id="UP001457282"/>
    </source>
</evidence>
<organism evidence="1 2">
    <name type="scientific">Rubus argutus</name>
    <name type="common">Southern blackberry</name>
    <dbReference type="NCBI Taxonomy" id="59490"/>
    <lineage>
        <taxon>Eukaryota</taxon>
        <taxon>Viridiplantae</taxon>
        <taxon>Streptophyta</taxon>
        <taxon>Embryophyta</taxon>
        <taxon>Tracheophyta</taxon>
        <taxon>Spermatophyta</taxon>
        <taxon>Magnoliopsida</taxon>
        <taxon>eudicotyledons</taxon>
        <taxon>Gunneridae</taxon>
        <taxon>Pentapetalae</taxon>
        <taxon>rosids</taxon>
        <taxon>fabids</taxon>
        <taxon>Rosales</taxon>
        <taxon>Rosaceae</taxon>
        <taxon>Rosoideae</taxon>
        <taxon>Rosoideae incertae sedis</taxon>
        <taxon>Rubus</taxon>
    </lineage>
</organism>
<gene>
    <name evidence="1" type="ORF">M0R45_001345</name>
</gene>
<protein>
    <submittedName>
        <fullName evidence="1">Uncharacterized protein</fullName>
    </submittedName>
</protein>
<reference evidence="1 2" key="1">
    <citation type="journal article" date="2023" name="G3 (Bethesda)">
        <title>A chromosome-length genome assembly and annotation of blackberry (Rubus argutus, cv. 'Hillquist').</title>
        <authorList>
            <person name="Bruna T."/>
            <person name="Aryal R."/>
            <person name="Dudchenko O."/>
            <person name="Sargent D.J."/>
            <person name="Mead D."/>
            <person name="Buti M."/>
            <person name="Cavallini A."/>
            <person name="Hytonen T."/>
            <person name="Andres J."/>
            <person name="Pham M."/>
            <person name="Weisz D."/>
            <person name="Mascagni F."/>
            <person name="Usai G."/>
            <person name="Natali L."/>
            <person name="Bassil N."/>
            <person name="Fernandez G.E."/>
            <person name="Lomsadze A."/>
            <person name="Armour M."/>
            <person name="Olukolu B."/>
            <person name="Poorten T."/>
            <person name="Britton C."/>
            <person name="Davik J."/>
            <person name="Ashrafi H."/>
            <person name="Aiden E.L."/>
            <person name="Borodovsky M."/>
            <person name="Worthington M."/>
        </authorList>
    </citation>
    <scope>NUCLEOTIDE SEQUENCE [LARGE SCALE GENOMIC DNA]</scope>
    <source>
        <strain evidence="1">PI 553951</strain>
    </source>
</reference>
<sequence>MPKNKKPLQLQCISEIRASLSGSESDRGRHSIKVFIQSEGGRGRGRGSYQLEAPRGRFGSQSFGLLGRVEATVEVTRTMADQEEMDYIVQKAGKSVTNRSDDQEIGNIHRSTT</sequence>